<evidence type="ECO:0000313" key="2">
    <source>
        <dbReference type="EMBL" id="MFB2936189.1"/>
    </source>
</evidence>
<proteinExistence type="predicted"/>
<evidence type="ECO:0000313" key="3">
    <source>
        <dbReference type="Proteomes" id="UP001576776"/>
    </source>
</evidence>
<sequence>MDGSKEIVDQSQIKAKAIAILICILASIVFLFSGDFLNYF</sequence>
<dbReference type="EMBL" id="JBHFNS010000055">
    <property type="protein sequence ID" value="MFB2936189.1"/>
    <property type="molecule type" value="Genomic_DNA"/>
</dbReference>
<name>A0ABV4YBK2_9CYAN</name>
<dbReference type="RefSeq" id="WP_413257689.1">
    <property type="nucleotide sequence ID" value="NZ_JBHFNS010000055.1"/>
</dbReference>
<organism evidence="2 3">
    <name type="scientific">Floridaenema fluviatile BLCC-F154</name>
    <dbReference type="NCBI Taxonomy" id="3153640"/>
    <lineage>
        <taxon>Bacteria</taxon>
        <taxon>Bacillati</taxon>
        <taxon>Cyanobacteriota</taxon>
        <taxon>Cyanophyceae</taxon>
        <taxon>Oscillatoriophycideae</taxon>
        <taxon>Aerosakkonematales</taxon>
        <taxon>Aerosakkonemataceae</taxon>
        <taxon>Floridanema</taxon>
        <taxon>Floridanema fluviatile</taxon>
    </lineage>
</organism>
<feature type="transmembrane region" description="Helical" evidence="1">
    <location>
        <begin position="17"/>
        <end position="37"/>
    </location>
</feature>
<comment type="caution">
    <text evidence="2">The sequence shown here is derived from an EMBL/GenBank/DDBJ whole genome shotgun (WGS) entry which is preliminary data.</text>
</comment>
<protein>
    <submittedName>
        <fullName evidence="2">Uncharacterized protein</fullName>
    </submittedName>
</protein>
<reference evidence="2 3" key="1">
    <citation type="submission" date="2024-09" db="EMBL/GenBank/DDBJ databases">
        <title>Floridaenema gen nov. (Aerosakkonemataceae, Aerosakkonematales ord. nov., Cyanobacteria) from benthic tropical and subtropical fresh waters, with the description of four new species.</title>
        <authorList>
            <person name="Moretto J.A."/>
            <person name="Berthold D.E."/>
            <person name="Lefler F.W."/>
            <person name="Huang I.-S."/>
            <person name="Laughinghouse H. IV."/>
        </authorList>
    </citation>
    <scope>NUCLEOTIDE SEQUENCE [LARGE SCALE GENOMIC DNA]</scope>
    <source>
        <strain evidence="2 3">BLCC-F154</strain>
    </source>
</reference>
<dbReference type="Proteomes" id="UP001576776">
    <property type="component" value="Unassembled WGS sequence"/>
</dbReference>
<keyword evidence="1" id="KW-0812">Transmembrane</keyword>
<keyword evidence="3" id="KW-1185">Reference proteome</keyword>
<evidence type="ECO:0000256" key="1">
    <source>
        <dbReference type="SAM" id="Phobius"/>
    </source>
</evidence>
<gene>
    <name evidence="2" type="ORF">ACE1B6_13125</name>
</gene>
<keyword evidence="1" id="KW-0472">Membrane</keyword>
<accession>A0ABV4YBK2</accession>
<keyword evidence="1" id="KW-1133">Transmembrane helix</keyword>